<evidence type="ECO:0000256" key="1">
    <source>
        <dbReference type="ARBA" id="ARBA00022737"/>
    </source>
</evidence>
<dbReference type="PANTHER" id="PTHR45084">
    <property type="entry name" value="ERAD-ASSOCIATED E3 UBIQUITIN-PROTEIN LIGASE COMPONENT HRD3A-RELATED"/>
    <property type="match status" value="1"/>
</dbReference>
<proteinExistence type="predicted"/>
<keyword evidence="1" id="KW-0677">Repeat</keyword>
<feature type="repeat" description="PPR" evidence="2">
    <location>
        <begin position="656"/>
        <end position="690"/>
    </location>
</feature>
<dbReference type="Gene3D" id="1.25.40.10">
    <property type="entry name" value="Tetratricopeptide repeat domain"/>
    <property type="match status" value="5"/>
</dbReference>
<feature type="repeat" description="PPR" evidence="2">
    <location>
        <begin position="796"/>
        <end position="830"/>
    </location>
</feature>
<name>A0A7J6UVJ9_THATH</name>
<feature type="repeat" description="PPR" evidence="2">
    <location>
        <begin position="726"/>
        <end position="760"/>
    </location>
</feature>
<dbReference type="NCBIfam" id="TIGR00756">
    <property type="entry name" value="PPR"/>
    <property type="match status" value="5"/>
</dbReference>
<gene>
    <name evidence="3" type="ORF">FRX31_033914</name>
</gene>
<dbReference type="EMBL" id="JABWDY010042665">
    <property type="protein sequence ID" value="KAF5176498.1"/>
    <property type="molecule type" value="Genomic_DNA"/>
</dbReference>
<feature type="repeat" description="PPR" evidence="2">
    <location>
        <begin position="691"/>
        <end position="725"/>
    </location>
</feature>
<feature type="repeat" description="PPR" evidence="2">
    <location>
        <begin position="586"/>
        <end position="620"/>
    </location>
</feature>
<evidence type="ECO:0000313" key="3">
    <source>
        <dbReference type="EMBL" id="KAF5176498.1"/>
    </source>
</evidence>
<keyword evidence="4" id="KW-1185">Reference proteome</keyword>
<dbReference type="OrthoDB" id="185373at2759"/>
<dbReference type="PROSITE" id="PS51375">
    <property type="entry name" value="PPR"/>
    <property type="match status" value="7"/>
</dbReference>
<dbReference type="InterPro" id="IPR006597">
    <property type="entry name" value="Sel1-like"/>
</dbReference>
<evidence type="ECO:0000313" key="4">
    <source>
        <dbReference type="Proteomes" id="UP000554482"/>
    </source>
</evidence>
<dbReference type="Proteomes" id="UP000554482">
    <property type="component" value="Unassembled WGS sequence"/>
</dbReference>
<sequence>MTLQAKEYFEKAAENEEAGGHYNLGVLYLKGIGVKKDVRMARKYFITAANAGQPKAFFQLAKMFHTGIGLKKNLGMATALYKLVAERGPWSSLSRWALESYLKGEVGKAFILYSRMAELGYEIAQSNAAWILDKYGERSMCMGESGFCTDTERHQRAHALWWHASEQGNEHAALLIGDAYYYGRGTERDYDRAAEAYMHARSQSNAQAMFNLGYMHEHGEGVPFDLHLAKRYYDQALENEPAAKLAVTLALMSLWIRTNYADSFWVRLIDSLPELFPKVGAWVGDVVLDEGNATILTLFVCLLTVLYFRDRQRRRAEIALPPHPNEHDIPAPFVGCKRLEVGNWELGLEGNFTELKFNLSDLHLYLNSSGSGHSLSDEGPEYLHHGVMVWGFSFLYHPVAWACKHQTFIFFSKKFNYIKFTNSIIEKVLIELKDPKDAKPALKFFHWSSHKPNTNKIEHGIQSYCLIIHTLVRARFLIEARALLESVVKKSSNDGSSSGFIVVEMLFSSYKSMDSIPLVFDLLIQTYSKLRMFDIAFQACKYIEDNGFSCSLVSFNTLIHVVQKSDRNKLVWKIYEYMIVKRTYPNEGTTKMMISALCKEGKLQKSIDMLDRIHGKRCSPGVIVNSSLVFGILEEGRIDEGIMLMKRMLQKNMIIDDVAYSLIIYAKWKNNNLKSALELYDEMLRRGFRANPFLYTLFINGHCKEGRVEDAKQLMQEMQNMSLKPYDETYNVLIEGCSRAGKLEESLEFCEEMLNEGFLPTFSAFNEMVAKLSARRDVDRANAMLTIMLEKGFIPNEATYSYFMDGYGSEGAIQEVLKLYYEMEYRNHSPGLLAYTSLIRSLCRVGKLMQAEKYLRVMEDRSIAPSEGIYESLISGHCQNGNRIKALQLYNETIKKELKPRSGSFLELVEQNYNAGLQKENKVLDA</sequence>
<reference evidence="3 4" key="1">
    <citation type="submission" date="2020-06" db="EMBL/GenBank/DDBJ databases">
        <title>Transcriptomic and genomic resources for Thalictrum thalictroides and T. hernandezii: Facilitating candidate gene discovery in an emerging model plant lineage.</title>
        <authorList>
            <person name="Arias T."/>
            <person name="Riano-Pachon D.M."/>
            <person name="Di Stilio V.S."/>
        </authorList>
    </citation>
    <scope>NUCLEOTIDE SEQUENCE [LARGE SCALE GENOMIC DNA]</scope>
    <source>
        <strain evidence="4">cv. WT478/WT964</strain>
        <tissue evidence="3">Leaves</tissue>
    </source>
</reference>
<dbReference type="Pfam" id="PF08238">
    <property type="entry name" value="Sel1"/>
    <property type="match status" value="6"/>
</dbReference>
<feature type="repeat" description="PPR" evidence="2">
    <location>
        <begin position="866"/>
        <end position="900"/>
    </location>
</feature>
<protein>
    <submittedName>
        <fullName evidence="3">Pentatricopeptide repeat-containing protein</fullName>
    </submittedName>
</protein>
<accession>A0A7J6UVJ9</accession>
<dbReference type="SMART" id="SM00671">
    <property type="entry name" value="SEL1"/>
    <property type="match status" value="4"/>
</dbReference>
<comment type="caution">
    <text evidence="3">The sequence shown here is derived from an EMBL/GenBank/DDBJ whole genome shotgun (WGS) entry which is preliminary data.</text>
</comment>
<feature type="repeat" description="PPR" evidence="2">
    <location>
        <begin position="831"/>
        <end position="865"/>
    </location>
</feature>
<dbReference type="AlphaFoldDB" id="A0A7J6UVJ9"/>
<dbReference type="SUPFAM" id="SSF81901">
    <property type="entry name" value="HCP-like"/>
    <property type="match status" value="2"/>
</dbReference>
<dbReference type="InterPro" id="IPR002885">
    <property type="entry name" value="PPR_rpt"/>
</dbReference>
<dbReference type="GO" id="GO:0036503">
    <property type="term" value="P:ERAD pathway"/>
    <property type="evidence" value="ECO:0007669"/>
    <property type="project" value="InterPro"/>
</dbReference>
<dbReference type="PANTHER" id="PTHR45084:SF1">
    <property type="entry name" value="ERAD-ASSOCIATED E3 UBIQUITIN-PROTEIN LIGASE COMPONENT HRD3A-RELATED"/>
    <property type="match status" value="1"/>
</dbReference>
<dbReference type="Pfam" id="PF01535">
    <property type="entry name" value="PPR"/>
    <property type="match status" value="4"/>
</dbReference>
<dbReference type="InterPro" id="IPR011990">
    <property type="entry name" value="TPR-like_helical_dom_sf"/>
</dbReference>
<organism evidence="3 4">
    <name type="scientific">Thalictrum thalictroides</name>
    <name type="common">Rue-anemone</name>
    <name type="synonym">Anemone thalictroides</name>
    <dbReference type="NCBI Taxonomy" id="46969"/>
    <lineage>
        <taxon>Eukaryota</taxon>
        <taxon>Viridiplantae</taxon>
        <taxon>Streptophyta</taxon>
        <taxon>Embryophyta</taxon>
        <taxon>Tracheophyta</taxon>
        <taxon>Spermatophyta</taxon>
        <taxon>Magnoliopsida</taxon>
        <taxon>Ranunculales</taxon>
        <taxon>Ranunculaceae</taxon>
        <taxon>Thalictroideae</taxon>
        <taxon>Thalictrum</taxon>
    </lineage>
</organism>
<dbReference type="InterPro" id="IPR044623">
    <property type="entry name" value="HRD3"/>
</dbReference>
<evidence type="ECO:0000256" key="2">
    <source>
        <dbReference type="PROSITE-ProRule" id="PRU00708"/>
    </source>
</evidence>
<dbReference type="Pfam" id="PF13041">
    <property type="entry name" value="PPR_2"/>
    <property type="match status" value="2"/>
</dbReference>